<dbReference type="EMBL" id="CP133619">
    <property type="protein sequence ID" value="WMV41639.1"/>
    <property type="molecule type" value="Genomic_DNA"/>
</dbReference>
<dbReference type="AlphaFoldDB" id="A0AAF0U9N5"/>
<name>A0AAF0U9N5_SOLVR</name>
<organism evidence="2 3">
    <name type="scientific">Solanum verrucosum</name>
    <dbReference type="NCBI Taxonomy" id="315347"/>
    <lineage>
        <taxon>Eukaryota</taxon>
        <taxon>Viridiplantae</taxon>
        <taxon>Streptophyta</taxon>
        <taxon>Embryophyta</taxon>
        <taxon>Tracheophyta</taxon>
        <taxon>Spermatophyta</taxon>
        <taxon>Magnoliopsida</taxon>
        <taxon>eudicotyledons</taxon>
        <taxon>Gunneridae</taxon>
        <taxon>Pentapetalae</taxon>
        <taxon>asterids</taxon>
        <taxon>lamiids</taxon>
        <taxon>Solanales</taxon>
        <taxon>Solanaceae</taxon>
        <taxon>Solanoideae</taxon>
        <taxon>Solaneae</taxon>
        <taxon>Solanum</taxon>
    </lineage>
</organism>
<accession>A0AAF0U9N5</accession>
<dbReference type="Proteomes" id="UP001234989">
    <property type="component" value="Chromosome 8"/>
</dbReference>
<evidence type="ECO:0000256" key="1">
    <source>
        <dbReference type="SAM" id="MobiDB-lite"/>
    </source>
</evidence>
<sequence length="88" mass="10059">MKKGNVPSPKGKNQIGERKEQSVDRRVVPRCSVGSHKVTYLEDDECQGRKAMEMTKGRLAEWFGEPDLLHRVTLRNTFLATINTFLNI</sequence>
<protein>
    <submittedName>
        <fullName evidence="2">Uncharacterized protein</fullName>
    </submittedName>
</protein>
<evidence type="ECO:0000313" key="2">
    <source>
        <dbReference type="EMBL" id="WMV41639.1"/>
    </source>
</evidence>
<evidence type="ECO:0000313" key="3">
    <source>
        <dbReference type="Proteomes" id="UP001234989"/>
    </source>
</evidence>
<proteinExistence type="predicted"/>
<gene>
    <name evidence="2" type="ORF">MTR67_035024</name>
</gene>
<feature type="region of interest" description="Disordered" evidence="1">
    <location>
        <begin position="1"/>
        <end position="26"/>
    </location>
</feature>
<keyword evidence="3" id="KW-1185">Reference proteome</keyword>
<reference evidence="2" key="1">
    <citation type="submission" date="2023-08" db="EMBL/GenBank/DDBJ databases">
        <title>A de novo genome assembly of Solanum verrucosum Schlechtendal, a Mexican diploid species geographically isolated from the other diploid A-genome species in potato relatives.</title>
        <authorList>
            <person name="Hosaka K."/>
        </authorList>
    </citation>
    <scope>NUCLEOTIDE SEQUENCE</scope>
    <source>
        <tissue evidence="2">Young leaves</tissue>
    </source>
</reference>
<feature type="compositionally biased region" description="Basic and acidic residues" evidence="1">
    <location>
        <begin position="15"/>
        <end position="26"/>
    </location>
</feature>